<evidence type="ECO:0000256" key="7">
    <source>
        <dbReference type="ARBA" id="ARBA00023288"/>
    </source>
</evidence>
<comment type="subcellular location">
    <subcellularLocation>
        <location evidence="1">Membrane</location>
        <topology evidence="1">Lipid-anchor</topology>
    </subcellularLocation>
</comment>
<protein>
    <submittedName>
        <fullName evidence="10">Ger(X)C family spore germination protein</fullName>
    </submittedName>
</protein>
<evidence type="ECO:0000256" key="5">
    <source>
        <dbReference type="ARBA" id="ARBA00023136"/>
    </source>
</evidence>
<dbReference type="PANTHER" id="PTHR35789:SF1">
    <property type="entry name" value="SPORE GERMINATION PROTEIN B3"/>
    <property type="match status" value="1"/>
</dbReference>
<evidence type="ECO:0000313" key="10">
    <source>
        <dbReference type="EMBL" id="MBW7477110.1"/>
    </source>
</evidence>
<keyword evidence="11" id="KW-1185">Reference proteome</keyword>
<reference evidence="10 11" key="1">
    <citation type="submission" date="2021-07" db="EMBL/GenBank/DDBJ databases">
        <title>Paenibacillus radiodurans sp. nov., isolated from the southeastern edge of Tengger Desert.</title>
        <authorList>
            <person name="Zhang G."/>
        </authorList>
    </citation>
    <scope>NUCLEOTIDE SEQUENCE [LARGE SCALE GENOMIC DNA]</scope>
    <source>
        <strain evidence="10 11">DT7-4</strain>
    </source>
</reference>
<dbReference type="NCBIfam" id="TIGR02887">
    <property type="entry name" value="spore_ger_x_C"/>
    <property type="match status" value="1"/>
</dbReference>
<comment type="caution">
    <text evidence="10">The sequence shown here is derived from an EMBL/GenBank/DDBJ whole genome shotgun (WGS) entry which is preliminary data.</text>
</comment>
<dbReference type="Pfam" id="PF05504">
    <property type="entry name" value="Spore_GerAC"/>
    <property type="match status" value="1"/>
</dbReference>
<dbReference type="Proteomes" id="UP000812277">
    <property type="component" value="Unassembled WGS sequence"/>
</dbReference>
<dbReference type="InterPro" id="IPR008844">
    <property type="entry name" value="Spore_GerAC-like"/>
</dbReference>
<evidence type="ECO:0000256" key="4">
    <source>
        <dbReference type="ARBA" id="ARBA00022729"/>
    </source>
</evidence>
<evidence type="ECO:0000259" key="9">
    <source>
        <dbReference type="Pfam" id="PF25198"/>
    </source>
</evidence>
<dbReference type="InterPro" id="IPR057336">
    <property type="entry name" value="GerAC_N"/>
</dbReference>
<keyword evidence="4" id="KW-0732">Signal</keyword>
<evidence type="ECO:0000313" key="11">
    <source>
        <dbReference type="Proteomes" id="UP000812277"/>
    </source>
</evidence>
<evidence type="ECO:0000256" key="1">
    <source>
        <dbReference type="ARBA" id="ARBA00004635"/>
    </source>
</evidence>
<dbReference type="InterPro" id="IPR046953">
    <property type="entry name" value="Spore_GerAC-like_C"/>
</dbReference>
<keyword evidence="3" id="KW-0309">Germination</keyword>
<sequence length="401" mass="44283">MRVRPMLLKAGGVFVLLVLASCTLSGCWDRIEVNDLATITAVGIDQYSDNLIELSLQIYTPPQGSSISMQGGGSKGSSSQNQSTVISATGINFADAVSKVQEKVPRLLFWGQNEVFVFSHSAAKQDIAGHMDYILRVPQIRGSALVFVSRTKAKDVLALTPQLRSSSADVLEEVSNLKIGLAMSAGNFNIMLSSSKGTAIMPSIEIMPAPEGQPQKRYPAITGCAVFKDSKLAGYIDDNITRGVMWFRNEIDMATATIVTEDQGGIISARLNRGRTRLKPRISNGIWEMTVGIDTREILVQNTSNTDVAELKGTRIVEEGLKQEIEKRMNRTLQIVQKKFEADVFGFAEAFHRKYPKIWNKEKGNWEEIFPHVQVKYDIKTVIVNPGKRTVPTNRMEGEKG</sequence>
<evidence type="ECO:0000256" key="2">
    <source>
        <dbReference type="ARBA" id="ARBA00007886"/>
    </source>
</evidence>
<dbReference type="InterPro" id="IPR038501">
    <property type="entry name" value="Spore_GerAC_C_sf"/>
</dbReference>
<comment type="similarity">
    <text evidence="2">Belongs to the GerABKC lipoprotein family.</text>
</comment>
<proteinExistence type="inferred from homology"/>
<feature type="domain" description="Spore germination GerAC-like C-terminal" evidence="8">
    <location>
        <begin position="222"/>
        <end position="387"/>
    </location>
</feature>
<gene>
    <name evidence="10" type="ORF">K0T92_20550</name>
</gene>
<dbReference type="Gene3D" id="3.30.300.210">
    <property type="entry name" value="Nutrient germinant receptor protein C, domain 3"/>
    <property type="match status" value="1"/>
</dbReference>
<name>A0ABS7DAY8_9BACL</name>
<evidence type="ECO:0000256" key="3">
    <source>
        <dbReference type="ARBA" id="ARBA00022544"/>
    </source>
</evidence>
<keyword evidence="7" id="KW-0449">Lipoprotein</keyword>
<dbReference type="PANTHER" id="PTHR35789">
    <property type="entry name" value="SPORE GERMINATION PROTEIN B3"/>
    <property type="match status" value="1"/>
</dbReference>
<evidence type="ECO:0000256" key="6">
    <source>
        <dbReference type="ARBA" id="ARBA00023139"/>
    </source>
</evidence>
<evidence type="ECO:0000259" key="8">
    <source>
        <dbReference type="Pfam" id="PF05504"/>
    </source>
</evidence>
<dbReference type="Gene3D" id="6.20.190.10">
    <property type="entry name" value="Nutrient germinant receptor protein C, domain 1"/>
    <property type="match status" value="1"/>
</dbReference>
<dbReference type="Pfam" id="PF25198">
    <property type="entry name" value="Spore_GerAC_N"/>
    <property type="match status" value="1"/>
</dbReference>
<dbReference type="EMBL" id="JAHZIJ010000020">
    <property type="protein sequence ID" value="MBW7477110.1"/>
    <property type="molecule type" value="Genomic_DNA"/>
</dbReference>
<dbReference type="RefSeq" id="WP_219874361.1">
    <property type="nucleotide sequence ID" value="NZ_JAHZIJ010000020.1"/>
</dbReference>
<keyword evidence="5" id="KW-0472">Membrane</keyword>
<dbReference type="PROSITE" id="PS51257">
    <property type="entry name" value="PROKAR_LIPOPROTEIN"/>
    <property type="match status" value="1"/>
</dbReference>
<feature type="domain" description="Spore germination protein N-terminal" evidence="9">
    <location>
        <begin position="29"/>
        <end position="206"/>
    </location>
</feature>
<organism evidence="10 11">
    <name type="scientific">Paenibacillus oenotherae</name>
    <dbReference type="NCBI Taxonomy" id="1435645"/>
    <lineage>
        <taxon>Bacteria</taxon>
        <taxon>Bacillati</taxon>
        <taxon>Bacillota</taxon>
        <taxon>Bacilli</taxon>
        <taxon>Bacillales</taxon>
        <taxon>Paenibacillaceae</taxon>
        <taxon>Paenibacillus</taxon>
    </lineage>
</organism>
<keyword evidence="6" id="KW-0564">Palmitate</keyword>
<accession>A0ABS7DAY8</accession>